<protein>
    <recommendedName>
        <fullName evidence="4">CBM1 domain-containing protein</fullName>
    </recommendedName>
</protein>
<sequence length="433" mass="47012">MIVSGLPTIILGGFAVCATALSDLDAAVWKDLESKQQSKRLFPNHARNRPVKRASGWSPPSDLATPLEEVWDHYVSTYDGGVAGNVNWGWQQVMANEGKLNICVRWDSNKSVTAAERTKVAAAYNTQYQKWFKWVYGYNGFSYTKVDIHIVGWAVTDASLLEGSTSDIDVYTDLDNDGIPMCAVGCSRDAHLDSDYSGCEGGADHHYDQSLWLTEGLDGGYGYSWGQQVGREYFMTNIDSDSIHILLHEMGHTFGLDDFYDWTPTGVTSFIMLAGSATEITDFDGWMYRNWWYELSKTHGWASSSVADASGTTPAYSAAATSEDAVAATEEAAYSVSTTSTPVPSATLEATSQAPVIPETSAFVPFVPVATPVSSFNSTPVATPSETPSTLPEDGATAGRWEQCGGGSYFRGPKKCASGLTCAKQNEYYHQCV</sequence>
<organism evidence="5 6">
    <name type="scientific">Neonectria punicea</name>
    <dbReference type="NCBI Taxonomy" id="979145"/>
    <lineage>
        <taxon>Eukaryota</taxon>
        <taxon>Fungi</taxon>
        <taxon>Dikarya</taxon>
        <taxon>Ascomycota</taxon>
        <taxon>Pezizomycotina</taxon>
        <taxon>Sordariomycetes</taxon>
        <taxon>Hypocreomycetidae</taxon>
        <taxon>Hypocreales</taxon>
        <taxon>Nectriaceae</taxon>
        <taxon>Neonectria</taxon>
    </lineage>
</organism>
<reference evidence="5 6" key="1">
    <citation type="journal article" date="2025" name="Microbiol. Resour. Announc.">
        <title>Draft genome sequences for Neonectria magnoliae and Neonectria punicea, canker pathogens of Liriodendron tulipifera and Acer saccharum in West Virginia.</title>
        <authorList>
            <person name="Petronek H.M."/>
            <person name="Kasson M.T."/>
            <person name="Metheny A.M."/>
            <person name="Stauder C.M."/>
            <person name="Lovett B."/>
            <person name="Lynch S.C."/>
            <person name="Garnas J.R."/>
            <person name="Kasson L.R."/>
            <person name="Stajich J.E."/>
        </authorList>
    </citation>
    <scope>NUCLEOTIDE SEQUENCE [LARGE SCALE GENOMIC DNA]</scope>
    <source>
        <strain evidence="5 6">NRRL 64653</strain>
    </source>
</reference>
<dbReference type="Pfam" id="PF00734">
    <property type="entry name" value="CBM_1"/>
    <property type="match status" value="1"/>
</dbReference>
<dbReference type="SUPFAM" id="SSF57180">
    <property type="entry name" value="Cellulose-binding domain"/>
    <property type="match status" value="1"/>
</dbReference>
<dbReference type="InterPro" id="IPR000254">
    <property type="entry name" value="CBD"/>
</dbReference>
<feature type="region of interest" description="Disordered" evidence="2">
    <location>
        <begin position="377"/>
        <end position="398"/>
    </location>
</feature>
<accession>A0ABR1GUH1</accession>
<dbReference type="EMBL" id="JAZAVJ010000160">
    <property type="protein sequence ID" value="KAK7409159.1"/>
    <property type="molecule type" value="Genomic_DNA"/>
</dbReference>
<dbReference type="InterPro" id="IPR035971">
    <property type="entry name" value="CBD_sf"/>
</dbReference>
<keyword evidence="1 3" id="KW-0732">Signal</keyword>
<dbReference type="SMART" id="SM00236">
    <property type="entry name" value="fCBD"/>
    <property type="match status" value="1"/>
</dbReference>
<dbReference type="PANTHER" id="PTHR35606">
    <property type="entry name" value="CELLULOSE-BINDING FAMILY II PROTEIN"/>
    <property type="match status" value="1"/>
</dbReference>
<dbReference type="PROSITE" id="PS00562">
    <property type="entry name" value="CBM1_1"/>
    <property type="match status" value="1"/>
</dbReference>
<evidence type="ECO:0000256" key="1">
    <source>
        <dbReference type="ARBA" id="ARBA00022729"/>
    </source>
</evidence>
<dbReference type="PANTHER" id="PTHR35606:SF4">
    <property type="entry name" value="CELLULOSE-BINDING FAMILY II PROTEIN"/>
    <property type="match status" value="1"/>
</dbReference>
<proteinExistence type="predicted"/>
<name>A0ABR1GUH1_9HYPO</name>
<evidence type="ECO:0000256" key="3">
    <source>
        <dbReference type="SAM" id="SignalP"/>
    </source>
</evidence>
<dbReference type="PROSITE" id="PS51164">
    <property type="entry name" value="CBM1_2"/>
    <property type="match status" value="1"/>
</dbReference>
<feature type="signal peptide" evidence="3">
    <location>
        <begin position="1"/>
        <end position="20"/>
    </location>
</feature>
<evidence type="ECO:0000259" key="4">
    <source>
        <dbReference type="PROSITE" id="PS51164"/>
    </source>
</evidence>
<keyword evidence="6" id="KW-1185">Reference proteome</keyword>
<feature type="compositionally biased region" description="Polar residues" evidence="2">
    <location>
        <begin position="377"/>
        <end position="390"/>
    </location>
</feature>
<evidence type="ECO:0000313" key="5">
    <source>
        <dbReference type="EMBL" id="KAK7409159.1"/>
    </source>
</evidence>
<evidence type="ECO:0000256" key="2">
    <source>
        <dbReference type="SAM" id="MobiDB-lite"/>
    </source>
</evidence>
<feature type="chain" id="PRO_5047324688" description="CBM1 domain-containing protein" evidence="3">
    <location>
        <begin position="21"/>
        <end position="433"/>
    </location>
</feature>
<gene>
    <name evidence="5" type="ORF">QQX98_008652</name>
</gene>
<evidence type="ECO:0000313" key="6">
    <source>
        <dbReference type="Proteomes" id="UP001498476"/>
    </source>
</evidence>
<dbReference type="SUPFAM" id="SSF55486">
    <property type="entry name" value="Metalloproteases ('zincins'), catalytic domain"/>
    <property type="match status" value="1"/>
</dbReference>
<feature type="domain" description="CBM1" evidence="4">
    <location>
        <begin position="396"/>
        <end position="433"/>
    </location>
</feature>
<dbReference type="Proteomes" id="UP001498476">
    <property type="component" value="Unassembled WGS sequence"/>
</dbReference>
<comment type="caution">
    <text evidence="5">The sequence shown here is derived from an EMBL/GenBank/DDBJ whole genome shotgun (WGS) entry which is preliminary data.</text>
</comment>